<dbReference type="EMBL" id="KZ309071">
    <property type="protein sequence ID" value="KAG8236750.1"/>
    <property type="molecule type" value="Genomic_DNA"/>
</dbReference>
<evidence type="ECO:0000256" key="5">
    <source>
        <dbReference type="ARBA" id="ARBA00022989"/>
    </source>
</evidence>
<protein>
    <recommendedName>
        <fullName evidence="10">Equilibrative nucleoside transporter 4</fullName>
    </recommendedName>
</protein>
<dbReference type="OrthoDB" id="10014563at2759"/>
<feature type="transmembrane region" description="Helical" evidence="7">
    <location>
        <begin position="108"/>
        <end position="127"/>
    </location>
</feature>
<dbReference type="PANTHER" id="PTHR10332">
    <property type="entry name" value="EQUILIBRATIVE NUCLEOSIDE TRANSPORTER"/>
    <property type="match status" value="1"/>
</dbReference>
<dbReference type="Proteomes" id="UP000792457">
    <property type="component" value="Unassembled WGS sequence"/>
</dbReference>
<dbReference type="Pfam" id="PF01733">
    <property type="entry name" value="Nucleoside_tran"/>
    <property type="match status" value="1"/>
</dbReference>
<comment type="caution">
    <text evidence="8">The sequence shown here is derived from an EMBL/GenBank/DDBJ whole genome shotgun (WGS) entry which is preliminary data.</text>
</comment>
<keyword evidence="3" id="KW-0813">Transport</keyword>
<comment type="similarity">
    <text evidence="2">Belongs to the SLC29A/ENT transporter (TC 2.A.57) family.</text>
</comment>
<evidence type="ECO:0000313" key="8">
    <source>
        <dbReference type="EMBL" id="KAG8236750.1"/>
    </source>
</evidence>
<feature type="transmembrane region" description="Helical" evidence="7">
    <location>
        <begin position="139"/>
        <end position="158"/>
    </location>
</feature>
<accession>A0A8K0P5J8</accession>
<evidence type="ECO:0000256" key="7">
    <source>
        <dbReference type="SAM" id="Phobius"/>
    </source>
</evidence>
<keyword evidence="5 7" id="KW-1133">Transmembrane helix</keyword>
<reference evidence="8" key="1">
    <citation type="submission" date="2013-04" db="EMBL/GenBank/DDBJ databases">
        <authorList>
            <person name="Qu J."/>
            <person name="Murali S.C."/>
            <person name="Bandaranaike D."/>
            <person name="Bellair M."/>
            <person name="Blankenburg K."/>
            <person name="Chao H."/>
            <person name="Dinh H."/>
            <person name="Doddapaneni H."/>
            <person name="Downs B."/>
            <person name="Dugan-Rocha S."/>
            <person name="Elkadiri S."/>
            <person name="Gnanaolivu R.D."/>
            <person name="Hernandez B."/>
            <person name="Javaid M."/>
            <person name="Jayaseelan J.C."/>
            <person name="Lee S."/>
            <person name="Li M."/>
            <person name="Ming W."/>
            <person name="Munidasa M."/>
            <person name="Muniz J."/>
            <person name="Nguyen L."/>
            <person name="Ongeri F."/>
            <person name="Osuji N."/>
            <person name="Pu L.-L."/>
            <person name="Puazo M."/>
            <person name="Qu C."/>
            <person name="Quiroz J."/>
            <person name="Raj R."/>
            <person name="Weissenberger G."/>
            <person name="Xin Y."/>
            <person name="Zou X."/>
            <person name="Han Y."/>
            <person name="Richards S."/>
            <person name="Worley K."/>
            <person name="Muzny D."/>
            <person name="Gibbs R."/>
        </authorList>
    </citation>
    <scope>NUCLEOTIDE SEQUENCE</scope>
    <source>
        <strain evidence="8">Sampled in the wild</strain>
    </source>
</reference>
<feature type="transmembrane region" description="Helical" evidence="7">
    <location>
        <begin position="178"/>
        <end position="198"/>
    </location>
</feature>
<evidence type="ECO:0000256" key="3">
    <source>
        <dbReference type="ARBA" id="ARBA00022448"/>
    </source>
</evidence>
<dbReference type="GO" id="GO:0008504">
    <property type="term" value="F:monoamine transmembrane transporter activity"/>
    <property type="evidence" value="ECO:0007669"/>
    <property type="project" value="TreeGrafter"/>
</dbReference>
<reference evidence="8" key="2">
    <citation type="submission" date="2017-10" db="EMBL/GenBank/DDBJ databases">
        <title>Ladona fulva Genome sequencing and assembly.</title>
        <authorList>
            <person name="Murali S."/>
            <person name="Richards S."/>
            <person name="Bandaranaike D."/>
            <person name="Bellair M."/>
            <person name="Blankenburg K."/>
            <person name="Chao H."/>
            <person name="Dinh H."/>
            <person name="Doddapaneni H."/>
            <person name="Dugan-Rocha S."/>
            <person name="Elkadiri S."/>
            <person name="Gnanaolivu R."/>
            <person name="Hernandez B."/>
            <person name="Skinner E."/>
            <person name="Javaid M."/>
            <person name="Lee S."/>
            <person name="Li M."/>
            <person name="Ming W."/>
            <person name="Munidasa M."/>
            <person name="Muniz J."/>
            <person name="Nguyen L."/>
            <person name="Hughes D."/>
            <person name="Osuji N."/>
            <person name="Pu L.-L."/>
            <person name="Puazo M."/>
            <person name="Qu C."/>
            <person name="Quiroz J."/>
            <person name="Raj R."/>
            <person name="Weissenberger G."/>
            <person name="Xin Y."/>
            <person name="Zou X."/>
            <person name="Han Y."/>
            <person name="Worley K."/>
            <person name="Muzny D."/>
            <person name="Gibbs R."/>
        </authorList>
    </citation>
    <scope>NUCLEOTIDE SEQUENCE</scope>
    <source>
        <strain evidence="8">Sampled in the wild</strain>
    </source>
</reference>
<name>A0A8K0P5J8_LADFU</name>
<keyword evidence="4 7" id="KW-0812">Transmembrane</keyword>
<keyword evidence="6 7" id="KW-0472">Membrane</keyword>
<comment type="subcellular location">
    <subcellularLocation>
        <location evidence="1">Membrane</location>
        <topology evidence="1">Multi-pass membrane protein</topology>
    </subcellularLocation>
</comment>
<evidence type="ECO:0008006" key="10">
    <source>
        <dbReference type="Google" id="ProtNLM"/>
    </source>
</evidence>
<sequence length="422" mass="44895">MDENLSRGYIQLGKSRPSAARFGHGNHQHISPPVDRCNCIYLSLVFAGVGFLLPYNSFIIAVDYFQSHFPGTTIVFDLSLVYVLVAFLAVLGNNLLVETLSLNTRITFGYVVSFITLLIVACGEVWWEAFGQTTSYTINLIAVAIVSLGCTGAAGLLVSANRVLTKLLLRDERASTAIFFGTSVTLLGACALLHQVFLKYFDLVVRRTHFVRFYITLCSGQGDDTGNQSTVAGSDGSTMGTELGGISGESTGGGLTQGNKIVLEPTEDVGLMDPLDGDGGNGKGEYGVLKLHQSPPMMETDSGNASSSAFSFANPVYEPRGPTTGATGTTYKVEEVVVLASAPSEWTRGQLVWLSVSRLVLIPGLLACTAPRANPFLPGDAPPLFIAAALGLSNGLLGSLPIILAPQRVPAERRELTGKFIY</sequence>
<keyword evidence="9" id="KW-1185">Reference proteome</keyword>
<dbReference type="InterPro" id="IPR002259">
    <property type="entry name" value="Eqnu_transpt"/>
</dbReference>
<gene>
    <name evidence="8" type="ORF">J437_LFUL015579</name>
</gene>
<evidence type="ECO:0000313" key="9">
    <source>
        <dbReference type="Proteomes" id="UP000792457"/>
    </source>
</evidence>
<evidence type="ECO:0000256" key="2">
    <source>
        <dbReference type="ARBA" id="ARBA00007965"/>
    </source>
</evidence>
<dbReference type="AlphaFoldDB" id="A0A8K0P5J8"/>
<evidence type="ECO:0000256" key="4">
    <source>
        <dbReference type="ARBA" id="ARBA00022692"/>
    </source>
</evidence>
<dbReference type="GO" id="GO:0005337">
    <property type="term" value="F:nucleoside transmembrane transporter activity"/>
    <property type="evidence" value="ECO:0007669"/>
    <property type="project" value="InterPro"/>
</dbReference>
<evidence type="ECO:0000256" key="1">
    <source>
        <dbReference type="ARBA" id="ARBA00004141"/>
    </source>
</evidence>
<organism evidence="8 9">
    <name type="scientific">Ladona fulva</name>
    <name type="common">Scarce chaser dragonfly</name>
    <name type="synonym">Libellula fulva</name>
    <dbReference type="NCBI Taxonomy" id="123851"/>
    <lineage>
        <taxon>Eukaryota</taxon>
        <taxon>Metazoa</taxon>
        <taxon>Ecdysozoa</taxon>
        <taxon>Arthropoda</taxon>
        <taxon>Hexapoda</taxon>
        <taxon>Insecta</taxon>
        <taxon>Pterygota</taxon>
        <taxon>Palaeoptera</taxon>
        <taxon>Odonata</taxon>
        <taxon>Epiprocta</taxon>
        <taxon>Anisoptera</taxon>
        <taxon>Libelluloidea</taxon>
        <taxon>Libellulidae</taxon>
        <taxon>Ladona</taxon>
    </lineage>
</organism>
<feature type="transmembrane region" description="Helical" evidence="7">
    <location>
        <begin position="40"/>
        <end position="62"/>
    </location>
</feature>
<dbReference type="GO" id="GO:0005886">
    <property type="term" value="C:plasma membrane"/>
    <property type="evidence" value="ECO:0007669"/>
    <property type="project" value="TreeGrafter"/>
</dbReference>
<proteinExistence type="inferred from homology"/>
<dbReference type="PANTHER" id="PTHR10332:SF10">
    <property type="entry name" value="EQUILIBRATIVE NUCLEOSIDE TRANSPORTER 4"/>
    <property type="match status" value="1"/>
</dbReference>
<feature type="transmembrane region" description="Helical" evidence="7">
    <location>
        <begin position="74"/>
        <end position="96"/>
    </location>
</feature>
<evidence type="ECO:0000256" key="6">
    <source>
        <dbReference type="ARBA" id="ARBA00023136"/>
    </source>
</evidence>